<evidence type="ECO:0000313" key="1">
    <source>
        <dbReference type="EMBL" id="KAL2613066.1"/>
    </source>
</evidence>
<evidence type="ECO:0008006" key="3">
    <source>
        <dbReference type="Google" id="ProtNLM"/>
    </source>
</evidence>
<dbReference type="EMBL" id="JBHFFA010000007">
    <property type="protein sequence ID" value="KAL2613066.1"/>
    <property type="molecule type" value="Genomic_DNA"/>
</dbReference>
<evidence type="ECO:0000313" key="2">
    <source>
        <dbReference type="Proteomes" id="UP001605036"/>
    </source>
</evidence>
<dbReference type="AlphaFoldDB" id="A0ABD1XYU1"/>
<accession>A0ABD1XYU1</accession>
<reference evidence="1 2" key="1">
    <citation type="submission" date="2024-09" db="EMBL/GenBank/DDBJ databases">
        <title>Chromosome-scale assembly of Riccia fluitans.</title>
        <authorList>
            <person name="Paukszto L."/>
            <person name="Sawicki J."/>
            <person name="Karawczyk K."/>
            <person name="Piernik-Szablinska J."/>
            <person name="Szczecinska M."/>
            <person name="Mazdziarz M."/>
        </authorList>
    </citation>
    <scope>NUCLEOTIDE SEQUENCE [LARGE SCALE GENOMIC DNA]</scope>
    <source>
        <strain evidence="1">Rf_01</strain>
        <tissue evidence="1">Aerial parts of the thallus</tissue>
    </source>
</reference>
<organism evidence="1 2">
    <name type="scientific">Riccia fluitans</name>
    <dbReference type="NCBI Taxonomy" id="41844"/>
    <lineage>
        <taxon>Eukaryota</taxon>
        <taxon>Viridiplantae</taxon>
        <taxon>Streptophyta</taxon>
        <taxon>Embryophyta</taxon>
        <taxon>Marchantiophyta</taxon>
        <taxon>Marchantiopsida</taxon>
        <taxon>Marchantiidae</taxon>
        <taxon>Marchantiales</taxon>
        <taxon>Ricciaceae</taxon>
        <taxon>Riccia</taxon>
    </lineage>
</organism>
<name>A0ABD1XYU1_9MARC</name>
<dbReference type="Proteomes" id="UP001605036">
    <property type="component" value="Unassembled WGS sequence"/>
</dbReference>
<dbReference type="PANTHER" id="PTHR19446">
    <property type="entry name" value="REVERSE TRANSCRIPTASES"/>
    <property type="match status" value="1"/>
</dbReference>
<gene>
    <name evidence="1" type="ORF">R1flu_024758</name>
</gene>
<sequence length="103" mass="11829">MAFLDDLPTPKEFTDVLLASPRGKSPGIDGFNSEAFLELWPFIGKTYVDAMQDCWKRKEFPEGFMEGIMTLIPKVHNVESLRDWRPITLLSTVYKLYAKLIAM</sequence>
<comment type="caution">
    <text evidence="1">The sequence shown here is derived from an EMBL/GenBank/DDBJ whole genome shotgun (WGS) entry which is preliminary data.</text>
</comment>
<proteinExistence type="predicted"/>
<keyword evidence="2" id="KW-1185">Reference proteome</keyword>
<protein>
    <recommendedName>
        <fullName evidence="3">Reverse transcriptase</fullName>
    </recommendedName>
</protein>